<dbReference type="OrthoDB" id="7630980at2"/>
<proteinExistence type="predicted"/>
<dbReference type="AlphaFoldDB" id="A0A2S0UJE1"/>
<dbReference type="Proteomes" id="UP000244496">
    <property type="component" value="Chromosome"/>
</dbReference>
<reference evidence="1 2" key="1">
    <citation type="submission" date="2018-04" db="EMBL/GenBank/DDBJ databases">
        <title>Genome sequencing of Gemmobacter.</title>
        <authorList>
            <person name="Yi H."/>
            <person name="Baek M.-G."/>
        </authorList>
    </citation>
    <scope>NUCLEOTIDE SEQUENCE [LARGE SCALE GENOMIC DNA]</scope>
    <source>
        <strain evidence="1 2">HYN0069</strain>
    </source>
</reference>
<evidence type="ECO:0000313" key="1">
    <source>
        <dbReference type="EMBL" id="AWB47939.1"/>
    </source>
</evidence>
<dbReference type="Gene3D" id="3.40.50.300">
    <property type="entry name" value="P-loop containing nucleotide triphosphate hydrolases"/>
    <property type="match status" value="1"/>
</dbReference>
<dbReference type="RefSeq" id="WP_108434763.1">
    <property type="nucleotide sequence ID" value="NZ_CP028918.1"/>
</dbReference>
<organism evidence="1 2">
    <name type="scientific">Paragemmobacter aquarius</name>
    <dbReference type="NCBI Taxonomy" id="2169400"/>
    <lineage>
        <taxon>Bacteria</taxon>
        <taxon>Pseudomonadati</taxon>
        <taxon>Pseudomonadota</taxon>
        <taxon>Alphaproteobacteria</taxon>
        <taxon>Rhodobacterales</taxon>
        <taxon>Paracoccaceae</taxon>
        <taxon>Paragemmobacter</taxon>
    </lineage>
</organism>
<evidence type="ECO:0008006" key="3">
    <source>
        <dbReference type="Google" id="ProtNLM"/>
    </source>
</evidence>
<dbReference type="InterPro" id="IPR027417">
    <property type="entry name" value="P-loop_NTPase"/>
</dbReference>
<dbReference type="KEGG" id="geh:HYN69_04890"/>
<accession>A0A2S0UJE1</accession>
<dbReference type="SUPFAM" id="SSF52540">
    <property type="entry name" value="P-loop containing nucleoside triphosphate hydrolases"/>
    <property type="match status" value="1"/>
</dbReference>
<gene>
    <name evidence="1" type="ORF">HYN69_04890</name>
</gene>
<name>A0A2S0UJE1_9RHOB</name>
<protein>
    <recommendedName>
        <fullName evidence="3">Protein ImuA</fullName>
    </recommendedName>
</protein>
<evidence type="ECO:0000313" key="2">
    <source>
        <dbReference type="Proteomes" id="UP000244496"/>
    </source>
</evidence>
<keyword evidence="2" id="KW-1185">Reference proteome</keyword>
<dbReference type="EMBL" id="CP028918">
    <property type="protein sequence ID" value="AWB47939.1"/>
    <property type="molecule type" value="Genomic_DNA"/>
</dbReference>
<sequence>MSLPILDQFGPRASRGRQTLAGGLALLRGRVHEICGPARVVLAAMLMGRCAGPVLWIAPAWQGERLYPDGLAAFADPGRLVMAQARRGEDMLWAMEEALRSGAVPLVVAELAEVPGLTPVRRLNLAAESGAEAAEARRGIAPLGLMLTPGAGGAAGVESRWRMGFSPSASGLLEGGEVWRLERERARGEGPAAFTLRRGERGEVEVA</sequence>